<feature type="compositionally biased region" description="Polar residues" evidence="1">
    <location>
        <begin position="165"/>
        <end position="177"/>
    </location>
</feature>
<protein>
    <submittedName>
        <fullName evidence="3">Deoxyribonuclease NucA/NucB</fullName>
    </submittedName>
</protein>
<evidence type="ECO:0000259" key="2">
    <source>
        <dbReference type="Pfam" id="PF14040"/>
    </source>
</evidence>
<dbReference type="EMBL" id="FOHN01000009">
    <property type="protein sequence ID" value="SET16810.1"/>
    <property type="molecule type" value="Genomic_DNA"/>
</dbReference>
<feature type="region of interest" description="Disordered" evidence="1">
    <location>
        <begin position="123"/>
        <end position="180"/>
    </location>
</feature>
<feature type="domain" description="Deoxyribonuclease NucA/NucB" evidence="2">
    <location>
        <begin position="142"/>
        <end position="190"/>
    </location>
</feature>
<evidence type="ECO:0000256" key="1">
    <source>
        <dbReference type="SAM" id="MobiDB-lite"/>
    </source>
</evidence>
<name>A0A1I0CD18_9FIRM</name>
<keyword evidence="4" id="KW-1185">Reference proteome</keyword>
<sequence>MLKTAGKGVTIAAKEAPKAIKNIEKAGSEAVSKADDGIKAAKKAVVKKGEKIKDATVKGGKKIEKAVKENVSEAKRAAGTVHKGGSKTVDVKLSKKKYPESAQHIEEAIKEGQPDTLTIDRSGASARRRASLQGVDTVPEFDRDEYPPAMSKEGGAGASVKLINPSDNRGSGSSISGQLRKYPNGTKYRIIIIDEV</sequence>
<evidence type="ECO:0000313" key="3">
    <source>
        <dbReference type="EMBL" id="SET16810.1"/>
    </source>
</evidence>
<dbReference type="STRING" id="29364.SAMN04487772_109113"/>
<organism evidence="3 4">
    <name type="scientific">[Clostridium] polysaccharolyticum</name>
    <dbReference type="NCBI Taxonomy" id="29364"/>
    <lineage>
        <taxon>Bacteria</taxon>
        <taxon>Bacillati</taxon>
        <taxon>Bacillota</taxon>
        <taxon>Clostridia</taxon>
        <taxon>Lachnospirales</taxon>
        <taxon>Lachnospiraceae</taxon>
    </lineage>
</organism>
<dbReference type="InterPro" id="IPR029476">
    <property type="entry name" value="DNase_NucA_NucB"/>
</dbReference>
<dbReference type="AlphaFoldDB" id="A0A1I0CD18"/>
<proteinExistence type="predicted"/>
<dbReference type="RefSeq" id="WP_092477718.1">
    <property type="nucleotide sequence ID" value="NZ_FOHN01000009.1"/>
</dbReference>
<dbReference type="Proteomes" id="UP000199800">
    <property type="component" value="Unassembled WGS sequence"/>
</dbReference>
<feature type="region of interest" description="Disordered" evidence="1">
    <location>
        <begin position="75"/>
        <end position="95"/>
    </location>
</feature>
<dbReference type="Pfam" id="PF14040">
    <property type="entry name" value="DNase_NucA_NucB"/>
    <property type="match status" value="1"/>
</dbReference>
<gene>
    <name evidence="3" type="ORF">SAMN04487772_109113</name>
</gene>
<accession>A0A1I0CD18</accession>
<evidence type="ECO:0000313" key="4">
    <source>
        <dbReference type="Proteomes" id="UP000199800"/>
    </source>
</evidence>
<reference evidence="3 4" key="1">
    <citation type="submission" date="2016-10" db="EMBL/GenBank/DDBJ databases">
        <authorList>
            <person name="de Groot N.N."/>
        </authorList>
    </citation>
    <scope>NUCLEOTIDE SEQUENCE [LARGE SCALE GENOMIC DNA]</scope>
    <source>
        <strain evidence="3 4">DSM 1801</strain>
    </source>
</reference>
<dbReference type="OrthoDB" id="1906360at2"/>